<proteinExistence type="inferred from homology"/>
<dbReference type="InterPro" id="IPR008974">
    <property type="entry name" value="TRAF-like"/>
</dbReference>
<comment type="caution">
    <text evidence="5">The sequence shown here is derived from an EMBL/GenBank/DDBJ whole genome shotgun (WGS) entry which is preliminary data.</text>
</comment>
<protein>
    <submittedName>
        <fullName evidence="5">BTB/POZ and MATH domain-containing protein 2</fullName>
    </submittedName>
</protein>
<dbReference type="PANTHER" id="PTHR26379:SF187">
    <property type="entry name" value="OS07G0655300 PROTEIN"/>
    <property type="match status" value="1"/>
</dbReference>
<keyword evidence="6" id="KW-1185">Reference proteome</keyword>
<dbReference type="PROSITE" id="PS50097">
    <property type="entry name" value="BTB"/>
    <property type="match status" value="1"/>
</dbReference>
<dbReference type="PANTHER" id="PTHR26379">
    <property type="entry name" value="BTB/POZ AND MATH DOMAIN-CONTAINING PROTEIN 1"/>
    <property type="match status" value="1"/>
</dbReference>
<reference evidence="5" key="1">
    <citation type="submission" date="2022-08" db="EMBL/GenBank/DDBJ databases">
        <authorList>
            <person name="Marques A."/>
        </authorList>
    </citation>
    <scope>NUCLEOTIDE SEQUENCE</scope>
    <source>
        <strain evidence="5">RhyPub2mFocal</strain>
        <tissue evidence="5">Leaves</tissue>
    </source>
</reference>
<evidence type="ECO:0000256" key="2">
    <source>
        <dbReference type="ARBA" id="ARBA00010846"/>
    </source>
</evidence>
<dbReference type="InterPro" id="IPR045005">
    <property type="entry name" value="BPM1-6"/>
</dbReference>
<name>A0AAV8CCD1_9POAL</name>
<evidence type="ECO:0000313" key="5">
    <source>
        <dbReference type="EMBL" id="KAJ4753412.1"/>
    </source>
</evidence>
<dbReference type="InterPro" id="IPR002083">
    <property type="entry name" value="MATH/TRAF_dom"/>
</dbReference>
<dbReference type="SUPFAM" id="SSF54695">
    <property type="entry name" value="POZ domain"/>
    <property type="match status" value="1"/>
</dbReference>
<evidence type="ECO:0000259" key="4">
    <source>
        <dbReference type="PROSITE" id="PS50144"/>
    </source>
</evidence>
<gene>
    <name evidence="5" type="ORF">LUZ62_087817</name>
</gene>
<dbReference type="InterPro" id="IPR011333">
    <property type="entry name" value="SKP1/BTB/POZ_sf"/>
</dbReference>
<dbReference type="Gene3D" id="2.60.210.10">
    <property type="entry name" value="Apoptosis, Tumor Necrosis Factor Receptor Associated Protein 2, Chain A"/>
    <property type="match status" value="1"/>
</dbReference>
<dbReference type="InterPro" id="IPR000210">
    <property type="entry name" value="BTB/POZ_dom"/>
</dbReference>
<evidence type="ECO:0000259" key="3">
    <source>
        <dbReference type="PROSITE" id="PS50097"/>
    </source>
</evidence>
<dbReference type="PROSITE" id="PS50144">
    <property type="entry name" value="MATH"/>
    <property type="match status" value="1"/>
</dbReference>
<feature type="domain" description="BTB" evidence="3">
    <location>
        <begin position="177"/>
        <end position="242"/>
    </location>
</feature>
<dbReference type="SMART" id="SM00225">
    <property type="entry name" value="BTB"/>
    <property type="match status" value="1"/>
</dbReference>
<dbReference type="Pfam" id="PF24570">
    <property type="entry name" value="BACK_BPM_SPOP"/>
    <property type="match status" value="1"/>
</dbReference>
<dbReference type="CDD" id="cd00121">
    <property type="entry name" value="MATH"/>
    <property type="match status" value="1"/>
</dbReference>
<dbReference type="EMBL" id="JAMFTS010000005">
    <property type="protein sequence ID" value="KAJ4753412.1"/>
    <property type="molecule type" value="Genomic_DNA"/>
</dbReference>
<dbReference type="SMART" id="SM00061">
    <property type="entry name" value="MATH"/>
    <property type="match status" value="1"/>
</dbReference>
<dbReference type="Proteomes" id="UP001140206">
    <property type="component" value="Chromosome 5"/>
</dbReference>
<sequence length="355" mass="40728">MNQASVANGLITVVNSDDCSFKINYEESRNFVNNSFLRSPIFMCSGYEWSLRYFPRESQGLETSEYISLYLDLESHAENISTSVTSYLLGKDMRPLQTRHVWSLFRCKGSSEGFRTFIKKSLLESEFIRDGWFVLRCDIRVMNGEWEETSLPDEISAPPFRHLYEELYELLKRKEMTDVVIEVAGESMEAHRLVLAARSPLFKELITKATPRSNCIKVNYVTPVVFKVVLHFMYTDALPPVNKLFDGDSTEGNVDLYGLTQEVLVAADEYKLHGLKIICEEKLAKHLSMETVVSSLDLAQHHNCQHLKKICFEFAAKPENIKAFMRSDGFVELMKRCPTLLAQYVAHITDFPPSQ</sequence>
<dbReference type="InterPro" id="IPR056423">
    <property type="entry name" value="BACK_BPM_SPOP"/>
</dbReference>
<accession>A0AAV8CCD1</accession>
<dbReference type="GO" id="GO:0016567">
    <property type="term" value="P:protein ubiquitination"/>
    <property type="evidence" value="ECO:0007669"/>
    <property type="project" value="InterPro"/>
</dbReference>
<dbReference type="Pfam" id="PF22486">
    <property type="entry name" value="MATH_2"/>
    <property type="match status" value="1"/>
</dbReference>
<evidence type="ECO:0000256" key="1">
    <source>
        <dbReference type="ARBA" id="ARBA00004906"/>
    </source>
</evidence>
<feature type="domain" description="MATH" evidence="4">
    <location>
        <begin position="18"/>
        <end position="139"/>
    </location>
</feature>
<organism evidence="5 6">
    <name type="scientific">Rhynchospora pubera</name>
    <dbReference type="NCBI Taxonomy" id="906938"/>
    <lineage>
        <taxon>Eukaryota</taxon>
        <taxon>Viridiplantae</taxon>
        <taxon>Streptophyta</taxon>
        <taxon>Embryophyta</taxon>
        <taxon>Tracheophyta</taxon>
        <taxon>Spermatophyta</taxon>
        <taxon>Magnoliopsida</taxon>
        <taxon>Liliopsida</taxon>
        <taxon>Poales</taxon>
        <taxon>Cyperaceae</taxon>
        <taxon>Cyperoideae</taxon>
        <taxon>Rhynchosporeae</taxon>
        <taxon>Rhynchospora</taxon>
    </lineage>
</organism>
<dbReference type="AlphaFoldDB" id="A0AAV8CCD1"/>
<dbReference type="Gene3D" id="1.25.40.420">
    <property type="match status" value="1"/>
</dbReference>
<comment type="pathway">
    <text evidence="1">Protein modification; protein ubiquitination.</text>
</comment>
<comment type="similarity">
    <text evidence="2">Belongs to the Tdpoz family.</text>
</comment>
<dbReference type="Pfam" id="PF00651">
    <property type="entry name" value="BTB"/>
    <property type="match status" value="1"/>
</dbReference>
<dbReference type="Gene3D" id="3.30.710.10">
    <property type="entry name" value="Potassium Channel Kv1.1, Chain A"/>
    <property type="match status" value="1"/>
</dbReference>
<evidence type="ECO:0000313" key="6">
    <source>
        <dbReference type="Proteomes" id="UP001140206"/>
    </source>
</evidence>
<dbReference type="SUPFAM" id="SSF49599">
    <property type="entry name" value="TRAF domain-like"/>
    <property type="match status" value="1"/>
</dbReference>